<keyword evidence="2" id="KW-1185">Reference proteome</keyword>
<proteinExistence type="predicted"/>
<dbReference type="EMBL" id="AP028915">
    <property type="protein sequence ID" value="BES96629.1"/>
    <property type="molecule type" value="Genomic_DNA"/>
</dbReference>
<evidence type="ECO:0000313" key="1">
    <source>
        <dbReference type="EMBL" id="BES96629.1"/>
    </source>
</evidence>
<organism evidence="1 2">
    <name type="scientific">Nesidiocoris tenuis</name>
    <dbReference type="NCBI Taxonomy" id="355587"/>
    <lineage>
        <taxon>Eukaryota</taxon>
        <taxon>Metazoa</taxon>
        <taxon>Ecdysozoa</taxon>
        <taxon>Arthropoda</taxon>
        <taxon>Hexapoda</taxon>
        <taxon>Insecta</taxon>
        <taxon>Pterygota</taxon>
        <taxon>Neoptera</taxon>
        <taxon>Paraneoptera</taxon>
        <taxon>Hemiptera</taxon>
        <taxon>Heteroptera</taxon>
        <taxon>Panheteroptera</taxon>
        <taxon>Cimicomorpha</taxon>
        <taxon>Miridae</taxon>
        <taxon>Dicyphina</taxon>
        <taxon>Nesidiocoris</taxon>
    </lineage>
</organism>
<reference evidence="1 2" key="1">
    <citation type="submission" date="2023-09" db="EMBL/GenBank/DDBJ databases">
        <title>Nesidiocoris tenuis whole genome shotgun sequence.</title>
        <authorList>
            <person name="Shibata T."/>
            <person name="Shimoda M."/>
            <person name="Kobayashi T."/>
            <person name="Uehara T."/>
        </authorList>
    </citation>
    <scope>NUCLEOTIDE SEQUENCE [LARGE SCALE GENOMIC DNA]</scope>
    <source>
        <strain evidence="1 2">Japan</strain>
    </source>
</reference>
<sequence length="93" mass="9914">MGGQPNLKLCDEHTIPSVRGVALRETTIRTVARSDDGRLPEISAAVTAQNGGKTTSAKRFRRTTFLQLTGLRVPFGSGSKMAAGFSPVAWKLA</sequence>
<gene>
    <name evidence="1" type="ORF">NTJ_09441</name>
</gene>
<name>A0ABN7AZ76_9HEMI</name>
<evidence type="ECO:0000313" key="2">
    <source>
        <dbReference type="Proteomes" id="UP001307889"/>
    </source>
</evidence>
<accession>A0ABN7AZ76</accession>
<dbReference type="Proteomes" id="UP001307889">
    <property type="component" value="Chromosome 7"/>
</dbReference>
<protein>
    <submittedName>
        <fullName evidence="1">Uncharacterized protein</fullName>
    </submittedName>
</protein>